<feature type="region of interest" description="Disordered" evidence="8">
    <location>
        <begin position="1"/>
        <end position="39"/>
    </location>
</feature>
<dbReference type="InterPro" id="IPR006507">
    <property type="entry name" value="UPF0283"/>
</dbReference>
<keyword evidence="5 9" id="KW-0812">Transmembrane</keyword>
<feature type="compositionally biased region" description="Basic and acidic residues" evidence="8">
    <location>
        <begin position="1"/>
        <end position="15"/>
    </location>
</feature>
<organism evidence="10 11">
    <name type="scientific">Thioclava marina</name>
    <dbReference type="NCBI Taxonomy" id="1915077"/>
    <lineage>
        <taxon>Bacteria</taxon>
        <taxon>Pseudomonadati</taxon>
        <taxon>Pseudomonadota</taxon>
        <taxon>Alphaproteobacteria</taxon>
        <taxon>Rhodobacterales</taxon>
        <taxon>Paracoccaceae</taxon>
        <taxon>Thioclava</taxon>
    </lineage>
</organism>
<evidence type="ECO:0000256" key="3">
    <source>
        <dbReference type="ARBA" id="ARBA00022475"/>
    </source>
</evidence>
<name>A0ABX3MPP3_9RHOB</name>
<dbReference type="PANTHER" id="PTHR39342:SF1">
    <property type="entry name" value="UPF0283 MEMBRANE PROTEIN YCJF"/>
    <property type="match status" value="1"/>
</dbReference>
<comment type="caution">
    <text evidence="10">The sequence shown here is derived from an EMBL/GenBank/DDBJ whole genome shotgun (WGS) entry which is preliminary data.</text>
</comment>
<keyword evidence="11" id="KW-1185">Reference proteome</keyword>
<dbReference type="EMBL" id="MPZS01000001">
    <property type="protein sequence ID" value="OOY13514.1"/>
    <property type="molecule type" value="Genomic_DNA"/>
</dbReference>
<sequence length="373" mass="40477">MARRGLCDHEFRPRPGDPQTRRRPATYPARPRGRFPDRGQAMKKPVMIEIEEAPSPAEAAPIEDMPAATEERLEGRAMQIATRLGARRASPIVRFFWRATVALVGFLISVALWRFIDGLFATHPILGWIGTGLVAAFALGALLIAAREIAAFSRLARLDKVHKEVSEALSTDDLSRARKVVTHVSGLYAARPEMDWARKRLAERTDEVLDTDTLMGLAEAELMAPLDAAARLEIEAAARTVATVTAIVPLALADVFTALTANLRMIRRIAEIYGGRAGSLGSIRLARTVMTHLVATGAVAAGDDLIETVTGGHLVSKLSRRFGEGVINGALTARVGIAALEVCRPMPFRKLQKPRVTNLIGRSLTGVFGKKDD</sequence>
<proteinExistence type="inferred from homology"/>
<evidence type="ECO:0000256" key="9">
    <source>
        <dbReference type="SAM" id="Phobius"/>
    </source>
</evidence>
<evidence type="ECO:0000256" key="1">
    <source>
        <dbReference type="ARBA" id="ARBA00004429"/>
    </source>
</evidence>
<evidence type="ECO:0000256" key="5">
    <source>
        <dbReference type="ARBA" id="ARBA00022692"/>
    </source>
</evidence>
<dbReference type="InterPro" id="IPR021147">
    <property type="entry name" value="DUF697"/>
</dbReference>
<dbReference type="Proteomes" id="UP000242224">
    <property type="component" value="Unassembled WGS sequence"/>
</dbReference>
<evidence type="ECO:0000256" key="4">
    <source>
        <dbReference type="ARBA" id="ARBA00022519"/>
    </source>
</evidence>
<comment type="similarity">
    <text evidence="2">Belongs to the UPF0283 family.</text>
</comment>
<evidence type="ECO:0000313" key="10">
    <source>
        <dbReference type="EMBL" id="OOY13514.1"/>
    </source>
</evidence>
<feature type="transmembrane region" description="Helical" evidence="9">
    <location>
        <begin position="95"/>
        <end position="113"/>
    </location>
</feature>
<evidence type="ECO:0000256" key="8">
    <source>
        <dbReference type="SAM" id="MobiDB-lite"/>
    </source>
</evidence>
<keyword evidence="7 9" id="KW-0472">Membrane</keyword>
<evidence type="ECO:0000313" key="11">
    <source>
        <dbReference type="Proteomes" id="UP000242224"/>
    </source>
</evidence>
<keyword evidence="4" id="KW-0997">Cell inner membrane</keyword>
<evidence type="ECO:0000256" key="6">
    <source>
        <dbReference type="ARBA" id="ARBA00022989"/>
    </source>
</evidence>
<dbReference type="NCBIfam" id="TIGR01620">
    <property type="entry name" value="hyp_HI0043"/>
    <property type="match status" value="1"/>
</dbReference>
<accession>A0ABX3MPP3</accession>
<feature type="transmembrane region" description="Helical" evidence="9">
    <location>
        <begin position="125"/>
        <end position="146"/>
    </location>
</feature>
<evidence type="ECO:0000256" key="2">
    <source>
        <dbReference type="ARBA" id="ARBA00008255"/>
    </source>
</evidence>
<comment type="subcellular location">
    <subcellularLocation>
        <location evidence="1">Cell inner membrane</location>
        <topology evidence="1">Multi-pass membrane protein</topology>
    </subcellularLocation>
</comment>
<keyword evidence="3" id="KW-1003">Cell membrane</keyword>
<dbReference type="Pfam" id="PF05128">
    <property type="entry name" value="DUF697"/>
    <property type="match status" value="1"/>
</dbReference>
<evidence type="ECO:0000256" key="7">
    <source>
        <dbReference type="ARBA" id="ARBA00023136"/>
    </source>
</evidence>
<reference evidence="10 11" key="1">
    <citation type="submission" date="2016-11" db="EMBL/GenBank/DDBJ databases">
        <title>A multilocus sequence analysis scheme for characterization of bacteria in the genus Thioclava.</title>
        <authorList>
            <person name="Liu Y."/>
            <person name="Shao Z."/>
        </authorList>
    </citation>
    <scope>NUCLEOTIDE SEQUENCE [LARGE SCALE GENOMIC DNA]</scope>
    <source>
        <strain evidence="10 11">11.10-0-13</strain>
    </source>
</reference>
<protein>
    <submittedName>
        <fullName evidence="10">TIGR01620 family protein</fullName>
    </submittedName>
</protein>
<keyword evidence="6 9" id="KW-1133">Transmembrane helix</keyword>
<dbReference type="PANTHER" id="PTHR39342">
    <property type="entry name" value="UPF0283 MEMBRANE PROTEIN YCJF"/>
    <property type="match status" value="1"/>
</dbReference>
<gene>
    <name evidence="10" type="ORF">BMG00_07020</name>
</gene>